<dbReference type="EMBL" id="QYYD01000022">
    <property type="protein sequence ID" value="RJF69600.1"/>
    <property type="molecule type" value="Genomic_DNA"/>
</dbReference>
<protein>
    <submittedName>
        <fullName evidence="1">Uncharacterized protein</fullName>
    </submittedName>
</protein>
<evidence type="ECO:0000313" key="1">
    <source>
        <dbReference type="EMBL" id="RJF69600.1"/>
    </source>
</evidence>
<evidence type="ECO:0000313" key="2">
    <source>
        <dbReference type="Proteomes" id="UP000285523"/>
    </source>
</evidence>
<comment type="caution">
    <text evidence="1">The sequence shown here is derived from an EMBL/GenBank/DDBJ whole genome shotgun (WGS) entry which is preliminary data.</text>
</comment>
<reference evidence="1 2" key="1">
    <citation type="submission" date="2018-09" db="EMBL/GenBank/DDBJ databases">
        <title>Draft genome sequence of Rhodopseudomonas palustris 2.1.18.</title>
        <authorList>
            <person name="Robertson S.L."/>
            <person name="Meyer T.E."/>
            <person name="Kyndt J.A."/>
        </authorList>
    </citation>
    <scope>NUCLEOTIDE SEQUENCE [LARGE SCALE GENOMIC DNA]</scope>
    <source>
        <strain evidence="1 2">2.1.18</strain>
    </source>
</reference>
<proteinExistence type="predicted"/>
<name>A0A418V175_RHOPL</name>
<gene>
    <name evidence="1" type="ORF">D4Q52_19790</name>
</gene>
<dbReference type="AlphaFoldDB" id="A0A418V175"/>
<dbReference type="Proteomes" id="UP000285523">
    <property type="component" value="Unassembled WGS sequence"/>
</dbReference>
<accession>A0A418V175</accession>
<sequence>MRHARLSGGAMPYFQKDDFFFHPCAGCGSAARLFRRSPVPSSGELRCYECPKCFRVDTYEVHQDQDLPWFLTQTKAGGLEGPDA</sequence>
<organism evidence="1 2">
    <name type="scientific">Rhodopseudomonas palustris</name>
    <dbReference type="NCBI Taxonomy" id="1076"/>
    <lineage>
        <taxon>Bacteria</taxon>
        <taxon>Pseudomonadati</taxon>
        <taxon>Pseudomonadota</taxon>
        <taxon>Alphaproteobacteria</taxon>
        <taxon>Hyphomicrobiales</taxon>
        <taxon>Nitrobacteraceae</taxon>
        <taxon>Rhodopseudomonas</taxon>
    </lineage>
</organism>